<feature type="region of interest" description="Disordered" evidence="2">
    <location>
        <begin position="1"/>
        <end position="45"/>
    </location>
</feature>
<evidence type="ECO:0000313" key="3">
    <source>
        <dbReference type="EMBL" id="KAA8910531.1"/>
    </source>
</evidence>
<evidence type="ECO:0000256" key="1">
    <source>
        <dbReference type="SAM" id="Coils"/>
    </source>
</evidence>
<organism evidence="3 4">
    <name type="scientific">Sphaerosporella brunnea</name>
    <dbReference type="NCBI Taxonomy" id="1250544"/>
    <lineage>
        <taxon>Eukaryota</taxon>
        <taxon>Fungi</taxon>
        <taxon>Dikarya</taxon>
        <taxon>Ascomycota</taxon>
        <taxon>Pezizomycotina</taxon>
        <taxon>Pezizomycetes</taxon>
        <taxon>Pezizales</taxon>
        <taxon>Pyronemataceae</taxon>
        <taxon>Sphaerosporella</taxon>
    </lineage>
</organism>
<protein>
    <submittedName>
        <fullName evidence="3">Uncharacterized protein</fullName>
    </submittedName>
</protein>
<dbReference type="InParanoid" id="A0A5J5F2N7"/>
<dbReference type="AlphaFoldDB" id="A0A5J5F2N7"/>
<dbReference type="EMBL" id="VXIS01000045">
    <property type="protein sequence ID" value="KAA8910531.1"/>
    <property type="molecule type" value="Genomic_DNA"/>
</dbReference>
<evidence type="ECO:0000313" key="4">
    <source>
        <dbReference type="Proteomes" id="UP000326924"/>
    </source>
</evidence>
<sequence>MPPQRMKPTKQECLQRRHNPLRRPSPARTSAPPAEGDKADDTMNADNNDALHVEIALLRAELANLRARHDDVCDRYAKLSSRIIAEQDHTIAKQAHTIAELKAALEDEKTRRYCSFNSQLQAWWNEDGASTPWNDLAAVGWGNFGVLTSADADLESTYVPSE</sequence>
<feature type="coiled-coil region" evidence="1">
    <location>
        <begin position="48"/>
        <end position="111"/>
    </location>
</feature>
<dbReference type="Proteomes" id="UP000326924">
    <property type="component" value="Unassembled WGS sequence"/>
</dbReference>
<feature type="compositionally biased region" description="Low complexity" evidence="2">
    <location>
        <begin position="22"/>
        <end position="34"/>
    </location>
</feature>
<accession>A0A5J5F2N7</accession>
<reference evidence="3 4" key="1">
    <citation type="submission" date="2019-09" db="EMBL/GenBank/DDBJ databases">
        <title>Draft genome of the ectomycorrhizal ascomycete Sphaerosporella brunnea.</title>
        <authorList>
            <consortium name="DOE Joint Genome Institute"/>
            <person name="Benucci G.M."/>
            <person name="Marozzi G."/>
            <person name="Antonielli L."/>
            <person name="Sanchez S."/>
            <person name="Marco P."/>
            <person name="Wang X."/>
            <person name="Falini L.B."/>
            <person name="Barry K."/>
            <person name="Haridas S."/>
            <person name="Lipzen A."/>
            <person name="Labutti K."/>
            <person name="Grigoriev I.V."/>
            <person name="Murat C."/>
            <person name="Martin F."/>
            <person name="Albertini E."/>
            <person name="Donnini D."/>
            <person name="Bonito G."/>
        </authorList>
    </citation>
    <scope>NUCLEOTIDE SEQUENCE [LARGE SCALE GENOMIC DNA]</scope>
    <source>
        <strain evidence="3 4">Sb_GMNB300</strain>
    </source>
</reference>
<name>A0A5J5F2N7_9PEZI</name>
<gene>
    <name evidence="3" type="ORF">FN846DRAFT_888360</name>
</gene>
<keyword evidence="4" id="KW-1185">Reference proteome</keyword>
<evidence type="ECO:0000256" key="2">
    <source>
        <dbReference type="SAM" id="MobiDB-lite"/>
    </source>
</evidence>
<keyword evidence="1" id="KW-0175">Coiled coil</keyword>
<proteinExistence type="predicted"/>
<comment type="caution">
    <text evidence="3">The sequence shown here is derived from an EMBL/GenBank/DDBJ whole genome shotgun (WGS) entry which is preliminary data.</text>
</comment>